<evidence type="ECO:0000256" key="1">
    <source>
        <dbReference type="SAM" id="Phobius"/>
    </source>
</evidence>
<dbReference type="EMBL" id="JACHGF010000003">
    <property type="protein sequence ID" value="MBB5284396.1"/>
    <property type="molecule type" value="Genomic_DNA"/>
</dbReference>
<feature type="domain" description="Signal transduction histidine kinase internal region" evidence="2">
    <location>
        <begin position="227"/>
        <end position="305"/>
    </location>
</feature>
<accession>A0A840TJM1</accession>
<keyword evidence="1" id="KW-0472">Membrane</keyword>
<dbReference type="GO" id="GO:0000155">
    <property type="term" value="F:phosphorelay sensor kinase activity"/>
    <property type="evidence" value="ECO:0007669"/>
    <property type="project" value="InterPro"/>
</dbReference>
<feature type="transmembrane region" description="Helical" evidence="1">
    <location>
        <begin position="135"/>
        <end position="156"/>
    </location>
</feature>
<keyword evidence="1" id="KW-0812">Transmembrane</keyword>
<dbReference type="InterPro" id="IPR010559">
    <property type="entry name" value="Sig_transdc_His_kin_internal"/>
</dbReference>
<protein>
    <submittedName>
        <fullName evidence="3">Sensor histidine kinase YesM</fullName>
    </submittedName>
</protein>
<name>A0A840TJM1_9BACT</name>
<dbReference type="AlphaFoldDB" id="A0A840TJM1"/>
<dbReference type="Proteomes" id="UP000557307">
    <property type="component" value="Unassembled WGS sequence"/>
</dbReference>
<keyword evidence="1" id="KW-1133">Transmembrane helix</keyword>
<gene>
    <name evidence="3" type="ORF">HNQ92_002539</name>
</gene>
<comment type="caution">
    <text evidence="3">The sequence shown here is derived from an EMBL/GenBank/DDBJ whole genome shotgun (WGS) entry which is preliminary data.</text>
</comment>
<dbReference type="RefSeq" id="WP_184174337.1">
    <property type="nucleotide sequence ID" value="NZ_JACHGF010000003.1"/>
</dbReference>
<proteinExistence type="predicted"/>
<dbReference type="Pfam" id="PF06580">
    <property type="entry name" value="His_kinase"/>
    <property type="match status" value="1"/>
</dbReference>
<sequence length="416" mass="47721">MKVFAQAKSRSIATLGSQRRFERGKRVFIHANGLSDTLHGSIDYFCLVPSYLSLPCYIAMNHLVSLYHRWDTPLLRNLVFWAVIYLFHLITTNQAFYSNATHLVGAMSLITLLQIGVAYTTLYGLIPYFLNKKRFLVFAILLIVLLCFAAAGYHAANYYYFEPTYPQSYATRFEAFGYQSMFERITDIPLTASKTIFLFSPTVLLLLFQFYRDQQRLSEINEQKKTAELTALKHQLNPHCLFNTLNNVYALAVKKSDKTPEVISKLSDILDYVLYRCNEDYVPLGKEVELIENYLTLEKIRYGKRVAITFNPSYGQDVRIAPLLLLTFVENAFKHGVSQEINQARIDIKLHAHKNTIAFSINNTIPADAAQDREAKPAIGLINVRKQLELLYPNAHQLQLDEAMDAYRVTLELKTP</sequence>
<keyword evidence="4" id="KW-1185">Reference proteome</keyword>
<reference evidence="3 4" key="1">
    <citation type="submission" date="2020-08" db="EMBL/GenBank/DDBJ databases">
        <title>Genomic Encyclopedia of Type Strains, Phase IV (KMG-IV): sequencing the most valuable type-strain genomes for metagenomic binning, comparative biology and taxonomic classification.</title>
        <authorList>
            <person name="Goeker M."/>
        </authorList>
    </citation>
    <scope>NUCLEOTIDE SEQUENCE [LARGE SCALE GENOMIC DNA]</scope>
    <source>
        <strain evidence="3 4">DSM 105074</strain>
    </source>
</reference>
<keyword evidence="3" id="KW-0808">Transferase</keyword>
<feature type="transmembrane region" description="Helical" evidence="1">
    <location>
        <begin position="78"/>
        <end position="97"/>
    </location>
</feature>
<dbReference type="PANTHER" id="PTHR34220">
    <property type="entry name" value="SENSOR HISTIDINE KINASE YPDA"/>
    <property type="match status" value="1"/>
</dbReference>
<evidence type="ECO:0000313" key="4">
    <source>
        <dbReference type="Proteomes" id="UP000557307"/>
    </source>
</evidence>
<keyword evidence="3" id="KW-0418">Kinase</keyword>
<feature type="transmembrane region" description="Helical" evidence="1">
    <location>
        <begin position="188"/>
        <end position="208"/>
    </location>
</feature>
<dbReference type="InterPro" id="IPR050640">
    <property type="entry name" value="Bact_2-comp_sensor_kinase"/>
</dbReference>
<dbReference type="PANTHER" id="PTHR34220:SF7">
    <property type="entry name" value="SENSOR HISTIDINE KINASE YPDA"/>
    <property type="match status" value="1"/>
</dbReference>
<dbReference type="GO" id="GO:0016020">
    <property type="term" value="C:membrane"/>
    <property type="evidence" value="ECO:0007669"/>
    <property type="project" value="InterPro"/>
</dbReference>
<evidence type="ECO:0000259" key="2">
    <source>
        <dbReference type="Pfam" id="PF06580"/>
    </source>
</evidence>
<evidence type="ECO:0000313" key="3">
    <source>
        <dbReference type="EMBL" id="MBB5284396.1"/>
    </source>
</evidence>
<organism evidence="3 4">
    <name type="scientific">Rhabdobacter roseus</name>
    <dbReference type="NCBI Taxonomy" id="1655419"/>
    <lineage>
        <taxon>Bacteria</taxon>
        <taxon>Pseudomonadati</taxon>
        <taxon>Bacteroidota</taxon>
        <taxon>Cytophagia</taxon>
        <taxon>Cytophagales</taxon>
        <taxon>Cytophagaceae</taxon>
        <taxon>Rhabdobacter</taxon>
    </lineage>
</organism>
<dbReference type="InterPro" id="IPR036890">
    <property type="entry name" value="HATPase_C_sf"/>
</dbReference>
<feature type="transmembrane region" description="Helical" evidence="1">
    <location>
        <begin position="103"/>
        <end position="123"/>
    </location>
</feature>
<dbReference type="Gene3D" id="3.30.565.10">
    <property type="entry name" value="Histidine kinase-like ATPase, C-terminal domain"/>
    <property type="match status" value="1"/>
</dbReference>